<dbReference type="InterPro" id="IPR000639">
    <property type="entry name" value="Epox_hydrolase-like"/>
</dbReference>
<dbReference type="Pfam" id="PF00561">
    <property type="entry name" value="Abhydrolase_1"/>
    <property type="match status" value="1"/>
</dbReference>
<organism evidence="3 4">
    <name type="scientific">Acinetobacter wuhouensis</name>
    <dbReference type="NCBI Taxonomy" id="1879050"/>
    <lineage>
        <taxon>Bacteria</taxon>
        <taxon>Pseudomonadati</taxon>
        <taxon>Pseudomonadota</taxon>
        <taxon>Gammaproteobacteria</taxon>
        <taxon>Moraxellales</taxon>
        <taxon>Moraxellaceae</taxon>
        <taxon>Acinetobacter</taxon>
    </lineage>
</organism>
<evidence type="ECO:0000256" key="1">
    <source>
        <dbReference type="ARBA" id="ARBA00022801"/>
    </source>
</evidence>
<dbReference type="PRINTS" id="PR00111">
    <property type="entry name" value="ABHYDROLASE"/>
</dbReference>
<gene>
    <name evidence="3" type="ORF">EXU28_15685</name>
</gene>
<dbReference type="AlphaFoldDB" id="A0A4V2DMQ6"/>
<feature type="domain" description="AB hydrolase-1" evidence="2">
    <location>
        <begin position="32"/>
        <end position="268"/>
    </location>
</feature>
<evidence type="ECO:0000313" key="4">
    <source>
        <dbReference type="Proteomes" id="UP000293863"/>
    </source>
</evidence>
<dbReference type="Gene3D" id="3.40.50.1820">
    <property type="entry name" value="alpha/beta hydrolase"/>
    <property type="match status" value="1"/>
</dbReference>
<sequence>MTIAIKTQRIESYQREGLSFDVIDSGPLDGQVFVLLHGFPETNKSWQETSEILNTQGYRTFAVNQRGYSLGAQPTSRRDYRGSALLEDVNALLDIIQQPVYLVGHDWGAVVAWDVAQRYPEKIKHLITISVPHKAAFMKAMLTSNQLFKSYYMGLFQLPKIPELLFEKVPQIGLALLKDSGMTEQQLKDFQQEIVNEKRLSTALNWYRGLPFSSNKNLLKPITVPTLFIWGKYDSAIGPKGVEYNKNYVHAPYKEVIMDATHWIPVQNAKELSQYILDAVV</sequence>
<dbReference type="RefSeq" id="WP_130168831.1">
    <property type="nucleotide sequence ID" value="NZ_SGSQ01000027.1"/>
</dbReference>
<evidence type="ECO:0000313" key="3">
    <source>
        <dbReference type="EMBL" id="RZG44017.1"/>
    </source>
</evidence>
<dbReference type="PANTHER" id="PTHR43329">
    <property type="entry name" value="EPOXIDE HYDROLASE"/>
    <property type="match status" value="1"/>
</dbReference>
<evidence type="ECO:0000259" key="2">
    <source>
        <dbReference type="Pfam" id="PF00561"/>
    </source>
</evidence>
<dbReference type="GO" id="GO:0016787">
    <property type="term" value="F:hydrolase activity"/>
    <property type="evidence" value="ECO:0007669"/>
    <property type="project" value="UniProtKB-KW"/>
</dbReference>
<reference evidence="3 4" key="1">
    <citation type="submission" date="2019-02" db="EMBL/GenBank/DDBJ databases">
        <title>The Batch Genome Submission of Acinetobacter spp. strains.</title>
        <authorList>
            <person name="Qin J."/>
            <person name="Hu Y."/>
            <person name="Ye H."/>
            <person name="Wei L."/>
            <person name="Feng Y."/>
            <person name="Zong Z."/>
        </authorList>
    </citation>
    <scope>NUCLEOTIDE SEQUENCE [LARGE SCALE GENOMIC DNA]</scope>
    <source>
        <strain evidence="3 4">WCHAW060049</strain>
    </source>
</reference>
<dbReference type="PRINTS" id="PR00412">
    <property type="entry name" value="EPOXHYDRLASE"/>
</dbReference>
<dbReference type="InterPro" id="IPR000073">
    <property type="entry name" value="AB_hydrolase_1"/>
</dbReference>
<dbReference type="SUPFAM" id="SSF53474">
    <property type="entry name" value="alpha/beta-Hydrolases"/>
    <property type="match status" value="1"/>
</dbReference>
<protein>
    <submittedName>
        <fullName evidence="3">Alpha/beta hydrolase</fullName>
    </submittedName>
</protein>
<dbReference type="Proteomes" id="UP000293863">
    <property type="component" value="Unassembled WGS sequence"/>
</dbReference>
<name>A0A4V2DMQ6_9GAMM</name>
<comment type="caution">
    <text evidence="3">The sequence shown here is derived from an EMBL/GenBank/DDBJ whole genome shotgun (WGS) entry which is preliminary data.</text>
</comment>
<keyword evidence="4" id="KW-1185">Reference proteome</keyword>
<accession>A0A4V2DMQ6</accession>
<proteinExistence type="predicted"/>
<dbReference type="EMBL" id="SGSQ01000027">
    <property type="protein sequence ID" value="RZG44017.1"/>
    <property type="molecule type" value="Genomic_DNA"/>
</dbReference>
<dbReference type="InterPro" id="IPR029058">
    <property type="entry name" value="AB_hydrolase_fold"/>
</dbReference>
<keyword evidence="1 3" id="KW-0378">Hydrolase</keyword>